<dbReference type="PANTHER" id="PTHR46361">
    <property type="entry name" value="ELECTRON CARRIER/ PROTEIN DISULFIDE OXIDOREDUCTASE"/>
    <property type="match status" value="1"/>
</dbReference>
<proteinExistence type="predicted"/>
<protein>
    <recommendedName>
        <fullName evidence="2">DUF547 domain-containing protein</fullName>
    </recommendedName>
</protein>
<name>D8LCC9_ECTSI</name>
<feature type="signal peptide" evidence="1">
    <location>
        <begin position="1"/>
        <end position="16"/>
    </location>
</feature>
<sequence length="302" mass="32605">MIALITRAHFVGRVAALAAAGALSVTSTSSPKHPCAEMAGSSAPDYAAWDSVVKAHVKTSEIRGIPLNVVDYQGVRDDPNFETFVESLKNAPTSGLGKDAEYALWINTYNALAIKMVTDNPCKKRLFRTKRITSIKDIGSVVAPVWKKPAGVVGGETLALDDVENVKLRDPKDYPADPLLHACIVCASVSCPDVALTAYKPETLQADMEANMRLFLTNPKKGLSLDKAKGVIKLSKIFQWFEGDFTTKIGKDSVLDALLPYMPEDVRTYVSENKGSLKVDHFEYDWGVNGSSPGAPGKGGKC</sequence>
<dbReference type="OrthoDB" id="418495at2759"/>
<dbReference type="InParanoid" id="D8LCC9"/>
<evidence type="ECO:0000256" key="1">
    <source>
        <dbReference type="SAM" id="SignalP"/>
    </source>
</evidence>
<evidence type="ECO:0000313" key="4">
    <source>
        <dbReference type="Proteomes" id="UP000002630"/>
    </source>
</evidence>
<dbReference type="AlphaFoldDB" id="D8LCC9"/>
<organism evidence="3 4">
    <name type="scientific">Ectocarpus siliculosus</name>
    <name type="common">Brown alga</name>
    <name type="synonym">Conferva siliculosa</name>
    <dbReference type="NCBI Taxonomy" id="2880"/>
    <lineage>
        <taxon>Eukaryota</taxon>
        <taxon>Sar</taxon>
        <taxon>Stramenopiles</taxon>
        <taxon>Ochrophyta</taxon>
        <taxon>PX clade</taxon>
        <taxon>Phaeophyceae</taxon>
        <taxon>Ectocarpales</taxon>
        <taxon>Ectocarpaceae</taxon>
        <taxon>Ectocarpus</taxon>
    </lineage>
</organism>
<reference evidence="3 4" key="1">
    <citation type="journal article" date="2010" name="Nature">
        <title>The Ectocarpus genome and the independent evolution of multicellularity in brown algae.</title>
        <authorList>
            <person name="Cock J.M."/>
            <person name="Sterck L."/>
            <person name="Rouze P."/>
            <person name="Scornet D."/>
            <person name="Allen A.E."/>
            <person name="Amoutzias G."/>
            <person name="Anthouard V."/>
            <person name="Artiguenave F."/>
            <person name="Aury J.M."/>
            <person name="Badger J.H."/>
            <person name="Beszteri B."/>
            <person name="Billiau K."/>
            <person name="Bonnet E."/>
            <person name="Bothwell J.H."/>
            <person name="Bowler C."/>
            <person name="Boyen C."/>
            <person name="Brownlee C."/>
            <person name="Carrano C.J."/>
            <person name="Charrier B."/>
            <person name="Cho G.Y."/>
            <person name="Coelho S.M."/>
            <person name="Collen J."/>
            <person name="Corre E."/>
            <person name="Da Silva C."/>
            <person name="Delage L."/>
            <person name="Delaroque N."/>
            <person name="Dittami S.M."/>
            <person name="Doulbeau S."/>
            <person name="Elias M."/>
            <person name="Farnham G."/>
            <person name="Gachon C.M."/>
            <person name="Gschloessl B."/>
            <person name="Heesch S."/>
            <person name="Jabbari K."/>
            <person name="Jubin C."/>
            <person name="Kawai H."/>
            <person name="Kimura K."/>
            <person name="Kloareg B."/>
            <person name="Kupper F.C."/>
            <person name="Lang D."/>
            <person name="Le Bail A."/>
            <person name="Leblanc C."/>
            <person name="Lerouge P."/>
            <person name="Lohr M."/>
            <person name="Lopez P.J."/>
            <person name="Martens C."/>
            <person name="Maumus F."/>
            <person name="Michel G."/>
            <person name="Miranda-Saavedra D."/>
            <person name="Morales J."/>
            <person name="Moreau H."/>
            <person name="Motomura T."/>
            <person name="Nagasato C."/>
            <person name="Napoli C.A."/>
            <person name="Nelson D.R."/>
            <person name="Nyvall-Collen P."/>
            <person name="Peters A.F."/>
            <person name="Pommier C."/>
            <person name="Potin P."/>
            <person name="Poulain J."/>
            <person name="Quesneville H."/>
            <person name="Read B."/>
            <person name="Rensing S.A."/>
            <person name="Ritter A."/>
            <person name="Rousvoal S."/>
            <person name="Samanta M."/>
            <person name="Samson G."/>
            <person name="Schroeder D.C."/>
            <person name="Segurens B."/>
            <person name="Strittmatter M."/>
            <person name="Tonon T."/>
            <person name="Tregear J.W."/>
            <person name="Valentin K."/>
            <person name="von Dassow P."/>
            <person name="Yamagishi T."/>
            <person name="Van de Peer Y."/>
            <person name="Wincker P."/>
        </authorList>
    </citation>
    <scope>NUCLEOTIDE SEQUENCE [LARGE SCALE GENOMIC DNA]</scope>
    <source>
        <strain evidence="4">Ec32 / CCAP1310/4</strain>
    </source>
</reference>
<dbReference type="Proteomes" id="UP000002630">
    <property type="component" value="Unassembled WGS sequence"/>
</dbReference>
<evidence type="ECO:0000259" key="2">
    <source>
        <dbReference type="Pfam" id="PF04784"/>
    </source>
</evidence>
<keyword evidence="4" id="KW-1185">Reference proteome</keyword>
<dbReference type="EMBL" id="FN649760">
    <property type="protein sequence ID" value="CBN78165.1"/>
    <property type="molecule type" value="Genomic_DNA"/>
</dbReference>
<feature type="chain" id="PRO_5003117036" description="DUF547 domain-containing protein" evidence="1">
    <location>
        <begin position="17"/>
        <end position="302"/>
    </location>
</feature>
<dbReference type="InterPro" id="IPR006869">
    <property type="entry name" value="DUF547"/>
</dbReference>
<gene>
    <name evidence="3" type="ORF">Esi_0100_0095</name>
</gene>
<accession>D8LCC9</accession>
<dbReference type="Pfam" id="PF04784">
    <property type="entry name" value="DUF547"/>
    <property type="match status" value="1"/>
</dbReference>
<dbReference type="PANTHER" id="PTHR46361:SF3">
    <property type="entry name" value="ELECTRON CARRIER_ PROTEIN DISULFIDE OXIDOREDUCTASE"/>
    <property type="match status" value="1"/>
</dbReference>
<dbReference type="eggNOG" id="KOG2474">
    <property type="taxonomic scope" value="Eukaryota"/>
</dbReference>
<evidence type="ECO:0000313" key="3">
    <source>
        <dbReference type="EMBL" id="CBN78165.1"/>
    </source>
</evidence>
<feature type="domain" description="DUF547" evidence="2">
    <location>
        <begin position="95"/>
        <end position="216"/>
    </location>
</feature>
<keyword evidence="1" id="KW-0732">Signal</keyword>